<dbReference type="PANTHER" id="PTHR12215:SF10">
    <property type="entry name" value="L-AMINOADIPATE-SEMIALDEHYDE DEHYDROGENASE-PHOSPHOPANTETHEINYL TRANSFERASE"/>
    <property type="match status" value="1"/>
</dbReference>
<dbReference type="Pfam" id="PF22624">
    <property type="entry name" value="AASDHPPT_N"/>
    <property type="match status" value="1"/>
</dbReference>
<gene>
    <name evidence="9" type="ORF">U2I54_15750</name>
</gene>
<dbReference type="RefSeq" id="WP_017151587.1">
    <property type="nucleotide sequence ID" value="NZ_JAIKLI010000129.1"/>
</dbReference>
<dbReference type="Gene3D" id="3.90.470.20">
    <property type="entry name" value="4'-phosphopantetheinyl transferase domain"/>
    <property type="match status" value="2"/>
</dbReference>
<proteinExistence type="inferred from homology"/>
<dbReference type="InterPro" id="IPR037143">
    <property type="entry name" value="4-PPantetheinyl_Trfase_dom_sf"/>
</dbReference>
<sequence>MEIYAVKILDITNEQLNTLSLLIDTKKRNRIEKFIKKRDKLRALIGEILLRSVINQKFNIHHKDIMFCKNNYGKPYLKNHPTISFNLSHSGDFVVCVFDNHPVGIDIEKIKIIEYISLAKKFFTKKEYNYIMKGDFRQQLDKFYDIWTLKESFIKCCGKGLSLPLNSFSVEIYGCNDIKLVTDSSSAKYTLQILEIDPEYKMSMCTLHTDITSNIIILNQNELINKYCEIYTK</sequence>
<evidence type="ECO:0000256" key="1">
    <source>
        <dbReference type="ARBA" id="ARBA00001946"/>
    </source>
</evidence>
<evidence type="ECO:0000256" key="3">
    <source>
        <dbReference type="ARBA" id="ARBA00022679"/>
    </source>
</evidence>
<dbReference type="InterPro" id="IPR004568">
    <property type="entry name" value="Ppantetheine-prot_Trfase_dom"/>
</dbReference>
<feature type="domain" description="4'-phosphopantetheinyl transferase" evidence="7">
    <location>
        <begin position="102"/>
        <end position="178"/>
    </location>
</feature>
<keyword evidence="3 9" id="KW-0808">Transferase</keyword>
<organism evidence="9 10">
    <name type="scientific">Bacillus bingmayongensis</name>
    <dbReference type="NCBI Taxonomy" id="1150157"/>
    <lineage>
        <taxon>Bacteria</taxon>
        <taxon>Bacillati</taxon>
        <taxon>Bacillota</taxon>
        <taxon>Bacilli</taxon>
        <taxon>Bacillales</taxon>
        <taxon>Bacillaceae</taxon>
        <taxon>Bacillus</taxon>
    </lineage>
</organism>
<dbReference type="EMBL" id="JAXOVW010000034">
    <property type="protein sequence ID" value="MDZ5608511.1"/>
    <property type="molecule type" value="Genomic_DNA"/>
</dbReference>
<comment type="caution">
    <text evidence="9">The sequence shown here is derived from an EMBL/GenBank/DDBJ whole genome shotgun (WGS) entry which is preliminary data.</text>
</comment>
<dbReference type="SUPFAM" id="SSF56214">
    <property type="entry name" value="4'-phosphopantetheinyl transferase"/>
    <property type="match status" value="2"/>
</dbReference>
<evidence type="ECO:0000256" key="4">
    <source>
        <dbReference type="ARBA" id="ARBA00022723"/>
    </source>
</evidence>
<feature type="domain" description="4'-phosphopantetheinyl transferase N-terminal" evidence="8">
    <location>
        <begin position="13"/>
        <end position="97"/>
    </location>
</feature>
<evidence type="ECO:0000256" key="6">
    <source>
        <dbReference type="ARBA" id="ARBA00023194"/>
    </source>
</evidence>
<dbReference type="Proteomes" id="UP001291930">
    <property type="component" value="Unassembled WGS sequence"/>
</dbReference>
<evidence type="ECO:0000259" key="7">
    <source>
        <dbReference type="Pfam" id="PF01648"/>
    </source>
</evidence>
<comment type="similarity">
    <text evidence="2">Belongs to the P-Pant transferase superfamily. Gsp/Sfp/HetI/AcpT family.</text>
</comment>
<evidence type="ECO:0000256" key="5">
    <source>
        <dbReference type="ARBA" id="ARBA00022842"/>
    </source>
</evidence>
<reference evidence="10" key="1">
    <citation type="submission" date="2023-11" db="EMBL/GenBank/DDBJ databases">
        <title>Genome Sequence of Bacillus pseudomycoides stain BUPM19.</title>
        <authorList>
            <person name="Farhat A."/>
        </authorList>
    </citation>
    <scope>NUCLEOTIDE SEQUENCE [LARGE SCALE GENOMIC DNA]</scope>
    <source>
        <strain evidence="10">BUPM19</strain>
    </source>
</reference>
<evidence type="ECO:0000313" key="10">
    <source>
        <dbReference type="Proteomes" id="UP001291930"/>
    </source>
</evidence>
<dbReference type="Pfam" id="PF01648">
    <property type="entry name" value="ACPS"/>
    <property type="match status" value="1"/>
</dbReference>
<protein>
    <submittedName>
        <fullName evidence="9">4'-phosphopantetheinyl transferase superfamily protein</fullName>
    </submittedName>
</protein>
<accession>A0ABU5JYP8</accession>
<evidence type="ECO:0000313" key="9">
    <source>
        <dbReference type="EMBL" id="MDZ5608511.1"/>
    </source>
</evidence>
<dbReference type="NCBIfam" id="TIGR00556">
    <property type="entry name" value="pantethn_trn"/>
    <property type="match status" value="1"/>
</dbReference>
<dbReference type="PANTHER" id="PTHR12215">
    <property type="entry name" value="PHOSPHOPANTETHEINE TRANSFERASE"/>
    <property type="match status" value="1"/>
</dbReference>
<dbReference type="GO" id="GO:0016740">
    <property type="term" value="F:transferase activity"/>
    <property type="evidence" value="ECO:0007669"/>
    <property type="project" value="UniProtKB-KW"/>
</dbReference>
<dbReference type="InterPro" id="IPR055066">
    <property type="entry name" value="AASDHPPT_N"/>
</dbReference>
<dbReference type="InterPro" id="IPR050559">
    <property type="entry name" value="P-Pant_transferase_sf"/>
</dbReference>
<evidence type="ECO:0000256" key="2">
    <source>
        <dbReference type="ARBA" id="ARBA00010990"/>
    </source>
</evidence>
<comment type="cofactor">
    <cofactor evidence="1">
        <name>Mg(2+)</name>
        <dbReference type="ChEBI" id="CHEBI:18420"/>
    </cofactor>
</comment>
<keyword evidence="4" id="KW-0479">Metal-binding</keyword>
<keyword evidence="10" id="KW-1185">Reference proteome</keyword>
<keyword evidence="6" id="KW-0045">Antibiotic biosynthesis</keyword>
<name>A0ABU5JYP8_9BACI</name>
<dbReference type="InterPro" id="IPR008278">
    <property type="entry name" value="4-PPantetheinyl_Trfase_dom"/>
</dbReference>
<evidence type="ECO:0000259" key="8">
    <source>
        <dbReference type="Pfam" id="PF22624"/>
    </source>
</evidence>
<keyword evidence="5" id="KW-0460">Magnesium</keyword>